<evidence type="ECO:0000313" key="4">
    <source>
        <dbReference type="Proteomes" id="UP000051957"/>
    </source>
</evidence>
<dbReference type="Proteomes" id="UP000051957">
    <property type="component" value="Unassembled WGS sequence"/>
</dbReference>
<protein>
    <recommendedName>
        <fullName evidence="2">Adapter protein MecA</fullName>
    </recommendedName>
</protein>
<comment type="subunit">
    <text evidence="2">Homodimer.</text>
</comment>
<dbReference type="PIRSF" id="PIRSF029008">
    <property type="entry name" value="MecA"/>
    <property type="match status" value="1"/>
</dbReference>
<evidence type="ECO:0000256" key="2">
    <source>
        <dbReference type="HAMAP-Rule" id="MF_01124"/>
    </source>
</evidence>
<gene>
    <name evidence="2" type="primary">mecA</name>
    <name evidence="3" type="ORF">FC51_GL002250</name>
</gene>
<dbReference type="PANTHER" id="PTHR39161">
    <property type="entry name" value="ADAPTER PROTEIN MECA"/>
    <property type="match status" value="1"/>
</dbReference>
<comment type="function">
    <text evidence="2">Enables the recognition and targeting of unfolded and aggregated proteins to the ClpC protease or to other proteins involved in proteolysis.</text>
</comment>
<evidence type="ECO:0000256" key="1">
    <source>
        <dbReference type="ARBA" id="ARBA00005397"/>
    </source>
</evidence>
<organism evidence="3 4">
    <name type="scientific">Lentilactobacillus parabuchneri DSM 5707 = NBRC 107865</name>
    <dbReference type="NCBI Taxonomy" id="1423784"/>
    <lineage>
        <taxon>Bacteria</taxon>
        <taxon>Bacillati</taxon>
        <taxon>Bacillota</taxon>
        <taxon>Bacilli</taxon>
        <taxon>Lactobacillales</taxon>
        <taxon>Lactobacillaceae</taxon>
        <taxon>Lentilactobacillus</taxon>
    </lineage>
</organism>
<dbReference type="GeneID" id="69802083"/>
<proteinExistence type="inferred from homology"/>
<dbReference type="Gene3D" id="3.30.70.1950">
    <property type="match status" value="1"/>
</dbReference>
<dbReference type="PATRIC" id="fig|1423784.4.peg.2293"/>
<dbReference type="HAMAP" id="MF_01124">
    <property type="entry name" value="MecA"/>
    <property type="match status" value="1"/>
</dbReference>
<comment type="caution">
    <text evidence="3">The sequence shown here is derived from an EMBL/GenBank/DDBJ whole genome shotgun (WGS) entry which is preliminary data.</text>
</comment>
<reference evidence="3 4" key="1">
    <citation type="journal article" date="2015" name="Genome Announc.">
        <title>Expanding the biotechnology potential of lactobacilli through comparative genomics of 213 strains and associated genera.</title>
        <authorList>
            <person name="Sun Z."/>
            <person name="Harris H.M."/>
            <person name="McCann A."/>
            <person name="Guo C."/>
            <person name="Argimon S."/>
            <person name="Zhang W."/>
            <person name="Yang X."/>
            <person name="Jeffery I.B."/>
            <person name="Cooney J.C."/>
            <person name="Kagawa T.F."/>
            <person name="Liu W."/>
            <person name="Song Y."/>
            <person name="Salvetti E."/>
            <person name="Wrobel A."/>
            <person name="Rasinkangas P."/>
            <person name="Parkhill J."/>
            <person name="Rea M.C."/>
            <person name="O'Sullivan O."/>
            <person name="Ritari J."/>
            <person name="Douillard F.P."/>
            <person name="Paul Ross R."/>
            <person name="Yang R."/>
            <person name="Briner A.E."/>
            <person name="Felis G.E."/>
            <person name="de Vos W.M."/>
            <person name="Barrangou R."/>
            <person name="Klaenhammer T.R."/>
            <person name="Caufield P.W."/>
            <person name="Cui Y."/>
            <person name="Zhang H."/>
            <person name="O'Toole P.W."/>
        </authorList>
    </citation>
    <scope>NUCLEOTIDE SEQUENCE [LARGE SCALE GENOMIC DNA]</scope>
    <source>
        <strain evidence="3 4">DSM 5707</strain>
    </source>
</reference>
<comment type="similarity">
    <text evidence="1 2">Belongs to the MecA family.</text>
</comment>
<evidence type="ECO:0000313" key="3">
    <source>
        <dbReference type="EMBL" id="KRM46419.1"/>
    </source>
</evidence>
<dbReference type="GO" id="GO:0030674">
    <property type="term" value="F:protein-macromolecule adaptor activity"/>
    <property type="evidence" value="ECO:0007669"/>
    <property type="project" value="UniProtKB-UniRule"/>
</dbReference>
<dbReference type="PANTHER" id="PTHR39161:SF1">
    <property type="entry name" value="ADAPTER PROTEIN MECA 1"/>
    <property type="match status" value="1"/>
</dbReference>
<name>A0A0R1Z5W2_9LACO</name>
<dbReference type="Pfam" id="PF05389">
    <property type="entry name" value="MecA"/>
    <property type="match status" value="1"/>
</dbReference>
<dbReference type="EMBL" id="AZGK01000007">
    <property type="protein sequence ID" value="KRM46419.1"/>
    <property type="molecule type" value="Genomic_DNA"/>
</dbReference>
<sequence length="227" mass="26285">MEMERINENTIRVLIGNDDLDKRGITVLDLLGNHKQIESFFYSILEEVDKDHQFQNNDAVTFQVLPNQNGLELFISKDVDMSDNDMFDSGSGDHSDQPEKRDRVSKYIEEHTGNNQPQHVSDKKTNDEFGHQKRTVILEFDQLDDFTSLAKALRLENGTSDLYLYEGKYYLKLQLYSNDPVDMVVSDEVAIANEYGKKTTVTEEVLNEYGQQLMENSALELSRYYFK</sequence>
<comment type="domain">
    <text evidence="2">The N-terminal domain probably binds unfolded/aggregated proteins; the C-terminal domain interacts with ClpC.</text>
</comment>
<dbReference type="AlphaFoldDB" id="A0A0R1Z5W2"/>
<dbReference type="InterPro" id="IPR008681">
    <property type="entry name" value="Neg-reg_MecA"/>
</dbReference>
<dbReference type="InterPro" id="IPR038471">
    <property type="entry name" value="MecA_C_sf"/>
</dbReference>
<dbReference type="RefSeq" id="WP_057910836.1">
    <property type="nucleotide sequence ID" value="NZ_AZGK01000007.1"/>
</dbReference>
<accession>A0A0R1Z5W2</accession>